<feature type="repeat" description="ANK" evidence="3">
    <location>
        <begin position="780"/>
        <end position="809"/>
    </location>
</feature>
<dbReference type="Gene3D" id="3.40.50.300">
    <property type="entry name" value="P-loop containing nucleotide triphosphate hydrolases"/>
    <property type="match status" value="1"/>
</dbReference>
<dbReference type="InterPro" id="IPR027417">
    <property type="entry name" value="P-loop_NTPase"/>
</dbReference>
<dbReference type="Pfam" id="PF12796">
    <property type="entry name" value="Ank_2"/>
    <property type="match status" value="4"/>
</dbReference>
<keyword evidence="2 3" id="KW-0040">ANK repeat</keyword>
<dbReference type="PRINTS" id="PR01415">
    <property type="entry name" value="ANKYRIN"/>
</dbReference>
<feature type="repeat" description="ANK" evidence="3">
    <location>
        <begin position="1100"/>
        <end position="1132"/>
    </location>
</feature>
<dbReference type="InterPro" id="IPR031348">
    <property type="entry name" value="PigL_N"/>
</dbReference>
<dbReference type="InterPro" id="IPR056884">
    <property type="entry name" value="NPHP3-like_N"/>
</dbReference>
<keyword evidence="1" id="KW-0677">Repeat</keyword>
<evidence type="ECO:0000256" key="1">
    <source>
        <dbReference type="ARBA" id="ARBA00022737"/>
    </source>
</evidence>
<dbReference type="InterPro" id="IPR036770">
    <property type="entry name" value="Ankyrin_rpt-contain_sf"/>
</dbReference>
<feature type="repeat" description="ANK" evidence="3">
    <location>
        <begin position="1056"/>
        <end position="1088"/>
    </location>
</feature>
<proteinExistence type="predicted"/>
<dbReference type="SUPFAM" id="SSF48403">
    <property type="entry name" value="Ankyrin repeat"/>
    <property type="match status" value="2"/>
</dbReference>
<feature type="repeat" description="ANK" evidence="3">
    <location>
        <begin position="744"/>
        <end position="776"/>
    </location>
</feature>
<reference evidence="7 8" key="1">
    <citation type="submission" date="2016-03" db="EMBL/GenBank/DDBJ databases">
        <title>Draft genome sequence of the Fonsecaea monophora CBS 269.37.</title>
        <authorList>
            <person name="Bombassaro A."/>
            <person name="Vinicius W.A."/>
            <person name="De Hoog S."/>
            <person name="Sun J."/>
            <person name="Souza E.M."/>
            <person name="Raittz R.T."/>
            <person name="Costa F."/>
            <person name="Leao A.C."/>
            <person name="Tadra-Sfeir M.Z."/>
            <person name="Baura V."/>
            <person name="Balsanelli E."/>
            <person name="Pedrosa F.O."/>
            <person name="Moreno L.F."/>
            <person name="Steffens M.B."/>
            <person name="Xi L."/>
            <person name="Bocca A.L."/>
            <person name="Felipe M.S."/>
            <person name="Teixeira M."/>
            <person name="Telles Filho F.Q."/>
            <person name="Azevedo C.M."/>
            <person name="Gomes R."/>
            <person name="Vicente V.A."/>
        </authorList>
    </citation>
    <scope>NUCLEOTIDE SEQUENCE [LARGE SCALE GENOMIC DNA]</scope>
    <source>
        <strain evidence="7 8">CBS 269.37</strain>
    </source>
</reference>
<dbReference type="Pfam" id="PF00023">
    <property type="entry name" value="Ank"/>
    <property type="match status" value="2"/>
</dbReference>
<evidence type="ECO:0000313" key="7">
    <source>
        <dbReference type="EMBL" id="OAG38245.1"/>
    </source>
</evidence>
<keyword evidence="8" id="KW-1185">Reference proteome</keyword>
<dbReference type="InterPro" id="IPR054471">
    <property type="entry name" value="GPIID_WHD"/>
</dbReference>
<dbReference type="Pfam" id="PF24883">
    <property type="entry name" value="NPHP3_N"/>
    <property type="match status" value="1"/>
</dbReference>
<protein>
    <submittedName>
        <fullName evidence="7">Uncharacterized protein</fullName>
    </submittedName>
</protein>
<dbReference type="Gene3D" id="1.25.40.20">
    <property type="entry name" value="Ankyrin repeat-containing domain"/>
    <property type="match status" value="3"/>
</dbReference>
<dbReference type="GeneID" id="34602731"/>
<evidence type="ECO:0000259" key="4">
    <source>
        <dbReference type="Pfam" id="PF17111"/>
    </source>
</evidence>
<gene>
    <name evidence="7" type="ORF">AYO21_07578</name>
</gene>
<feature type="domain" description="Azaphilone pigments biosynthesis cluster protein L N-terminal" evidence="4">
    <location>
        <begin position="1"/>
        <end position="203"/>
    </location>
</feature>
<feature type="domain" description="Nephrocystin 3-like N-terminal" evidence="6">
    <location>
        <begin position="230"/>
        <end position="398"/>
    </location>
</feature>
<feature type="repeat" description="ANK" evidence="3">
    <location>
        <begin position="955"/>
        <end position="987"/>
    </location>
</feature>
<evidence type="ECO:0000256" key="3">
    <source>
        <dbReference type="PROSITE-ProRule" id="PRU00023"/>
    </source>
</evidence>
<organism evidence="7 8">
    <name type="scientific">Fonsecaea monophora</name>
    <dbReference type="NCBI Taxonomy" id="254056"/>
    <lineage>
        <taxon>Eukaryota</taxon>
        <taxon>Fungi</taxon>
        <taxon>Dikarya</taxon>
        <taxon>Ascomycota</taxon>
        <taxon>Pezizomycotina</taxon>
        <taxon>Eurotiomycetes</taxon>
        <taxon>Chaetothyriomycetidae</taxon>
        <taxon>Chaetothyriales</taxon>
        <taxon>Herpotrichiellaceae</taxon>
        <taxon>Fonsecaea</taxon>
    </lineage>
</organism>
<feature type="repeat" description="ANK" evidence="3">
    <location>
        <begin position="810"/>
        <end position="842"/>
    </location>
</feature>
<feature type="domain" description="GPI inositol-deacylase winged helix" evidence="5">
    <location>
        <begin position="508"/>
        <end position="599"/>
    </location>
</feature>
<dbReference type="OrthoDB" id="1577640at2759"/>
<dbReference type="PROSITE" id="PS50297">
    <property type="entry name" value="ANK_REP_REGION"/>
    <property type="match status" value="10"/>
</dbReference>
<dbReference type="SMART" id="SM00248">
    <property type="entry name" value="ANK"/>
    <property type="match status" value="13"/>
</dbReference>
<evidence type="ECO:0000256" key="2">
    <source>
        <dbReference type="ARBA" id="ARBA00023043"/>
    </source>
</evidence>
<dbReference type="Pfam" id="PF22939">
    <property type="entry name" value="WHD_GPIID"/>
    <property type="match status" value="1"/>
</dbReference>
<dbReference type="EMBL" id="LVKK01000059">
    <property type="protein sequence ID" value="OAG38245.1"/>
    <property type="molecule type" value="Genomic_DNA"/>
</dbReference>
<accession>A0A177F1T0</accession>
<feature type="repeat" description="ANK" evidence="3">
    <location>
        <begin position="887"/>
        <end position="919"/>
    </location>
</feature>
<evidence type="ECO:0000313" key="8">
    <source>
        <dbReference type="Proteomes" id="UP000077002"/>
    </source>
</evidence>
<feature type="repeat" description="ANK" evidence="3">
    <location>
        <begin position="921"/>
        <end position="953"/>
    </location>
</feature>
<dbReference type="AlphaFoldDB" id="A0A177F1T0"/>
<dbReference type="RefSeq" id="XP_022510197.1">
    <property type="nucleotide sequence ID" value="XM_022657532.1"/>
</dbReference>
<dbReference type="InterPro" id="IPR002110">
    <property type="entry name" value="Ankyrin_rpt"/>
</dbReference>
<evidence type="ECO:0000259" key="6">
    <source>
        <dbReference type="Pfam" id="PF24883"/>
    </source>
</evidence>
<comment type="caution">
    <text evidence="7">The sequence shown here is derived from an EMBL/GenBank/DDBJ whole genome shotgun (WGS) entry which is preliminary data.</text>
</comment>
<feature type="repeat" description="ANK" evidence="3">
    <location>
        <begin position="989"/>
        <end position="1021"/>
    </location>
</feature>
<dbReference type="Proteomes" id="UP000077002">
    <property type="component" value="Unassembled WGS sequence"/>
</dbReference>
<dbReference type="Pfam" id="PF17111">
    <property type="entry name" value="PigL_N"/>
    <property type="match status" value="1"/>
</dbReference>
<dbReference type="PROSITE" id="PS50088">
    <property type="entry name" value="ANK_REPEAT"/>
    <property type="match status" value="10"/>
</dbReference>
<name>A0A177F1T0_9EURO</name>
<sequence>MDPLSLTASVAGLLSLTIDVTEILSKYIRSVKKAEPESLELRQELCSLCEVLKQLDQFLDGENGPPPRFKDTSALFTSIQTCHATLNSLSTIVQKLPKESSEKKWYRKLIWCLQRDGKMDTIATIRRCIQIFQFSLTIEGCDVLSKTLDEVLVNRETQLNTSKNVTEIVELVKKIQTDLDKKGSLHDSQMSQLHQRHMADERQKLLEWIGGSTNPSSNHNRAMAQREPETGLWFLESDDFSGWIKSPGLLWLHGILLCSTIIEAVKELCSDGTAGKLAYFYFNFQDFQNDSHKEDLSMSALLRSLLRQLCANEPTLPDPVQAICTRHRGTGSNPTHEELTSALDAVIYHLATDVYIILDALDEFPENTNNAQRKKLLKWITLMVDGRFQNLHILTTSRKEWDIDAALGNLANGGLSIQGSAVDGDIQRYIQSSLEEGPLSRWRDKIDIRASIETRLTEGAKGMFRWVVCQLDMLGECTNVSSIRQALTELPETLDETYERILNAIPRTNKVDARSILQWLVYSKRPLTLEEVADAAVLRPGDDPSDPDELCNLSEVLRICRSLVTLSTEKQTEKHFTRRGYLEVEVVRFAHFSVLEYLTSGRSAYFSVSATEAHNYIGECSISVLLQLDQPSQSNKDADARPVTEYAAQYWHKHVCEVEKVTGGLSKISDSAYRFLGETSPRCFLRWLQIFDPRDSIKEDIFRFFAPPRPTAYFPLFYSSLLGLKHATRRLIKSGADVNQQIPGYVSALHIAAEKGHYEIAQILLKSGADVNQQTPGYGSALHAAAKRGHYEIAQILLESGADANRWAKDYGTPLECGVANQHLSICQLLIDHGADVNAATTHGNGSVLLAALERLGPSTLHSVEIVQLLLTHGANVSARTARGWGGERTALDLASAKGFLGIVQLLLDKGADINAPGRYQVGTALQAASAYGHLEVVRLLLDKGADINAPGGINVGTALQAASACGNLKIVRLLLDKGADINAPGGINVGTALQAASAYGLLEVIRLLLDKGADINAPGRYQVGTALQEASARDQVETVQLLLEQGADVNAPAGRKGTALQTACARGAVQMVQLLLKHGADVNAWTDYLWPPGHHGREEPSTALQCALVDDRADIVELLIEYGADMNATNENDRTALDLAKEWGKEESIKVLVERGATERDAVSD</sequence>
<dbReference type="PANTHER" id="PTHR24171">
    <property type="entry name" value="ANKYRIN REPEAT DOMAIN-CONTAINING PROTEIN 39-RELATED"/>
    <property type="match status" value="1"/>
</dbReference>
<feature type="repeat" description="ANK" evidence="3">
    <location>
        <begin position="1023"/>
        <end position="1055"/>
    </location>
</feature>
<evidence type="ECO:0000259" key="5">
    <source>
        <dbReference type="Pfam" id="PF22939"/>
    </source>
</evidence>